<accession>A0ABV5J2J2</accession>
<dbReference type="EMBL" id="JBHMEW010000037">
    <property type="protein sequence ID" value="MFB9211021.1"/>
    <property type="molecule type" value="Genomic_DNA"/>
</dbReference>
<evidence type="ECO:0000313" key="7">
    <source>
        <dbReference type="EMBL" id="MFB9211021.1"/>
    </source>
</evidence>
<evidence type="ECO:0000256" key="1">
    <source>
        <dbReference type="ARBA" id="ARBA00006432"/>
    </source>
</evidence>
<comment type="caution">
    <text evidence="7">The sequence shown here is derived from an EMBL/GenBank/DDBJ whole genome shotgun (WGS) entry which is preliminary data.</text>
</comment>
<protein>
    <submittedName>
        <fullName evidence="7">Fatty acyl-AMP ligase</fullName>
    </submittedName>
</protein>
<dbReference type="Pfam" id="PF23024">
    <property type="entry name" value="AMP-dom_DIP2-like"/>
    <property type="match status" value="1"/>
</dbReference>
<feature type="domain" description="AMP-binding enzyme C-terminal" evidence="6">
    <location>
        <begin position="459"/>
        <end position="570"/>
    </location>
</feature>
<proteinExistence type="inferred from homology"/>
<evidence type="ECO:0000256" key="3">
    <source>
        <dbReference type="ARBA" id="ARBA00022832"/>
    </source>
</evidence>
<name>A0ABV5J2J2_9BACT</name>
<evidence type="ECO:0000259" key="5">
    <source>
        <dbReference type="Pfam" id="PF00501"/>
    </source>
</evidence>
<evidence type="ECO:0000256" key="4">
    <source>
        <dbReference type="ARBA" id="ARBA00023098"/>
    </source>
</evidence>
<dbReference type="InterPro" id="IPR042099">
    <property type="entry name" value="ANL_N_sf"/>
</dbReference>
<dbReference type="InterPro" id="IPR025110">
    <property type="entry name" value="AMP-bd_C"/>
</dbReference>
<dbReference type="Proteomes" id="UP001589654">
    <property type="component" value="Unassembled WGS sequence"/>
</dbReference>
<keyword evidence="2 7" id="KW-0436">Ligase</keyword>
<feature type="domain" description="AMP-dependent synthetase/ligase" evidence="5">
    <location>
        <begin position="17"/>
        <end position="415"/>
    </location>
</feature>
<dbReference type="PANTHER" id="PTHR22754:SF32">
    <property type="entry name" value="DISCO-INTERACTING PROTEIN 2"/>
    <property type="match status" value="1"/>
</dbReference>
<keyword evidence="4" id="KW-0443">Lipid metabolism</keyword>
<sequence length="574" mass="64385">MGKKPLTLVEILRWRSNLQPHNLAYRFLKDGECDEETISYKELDRQARSIGALLQETINEGERAIILHSSGLDFIISFLGCLYAKIIAVPVSPPHPARLETTLETTLRIIENAKPKVALLSNSLFRSIQIGSGLKEKFKSLKLLATEGIDTEELSKNWEQSDYNGEELAFLQYTSGSTFFPKGVMVSHNNLMHNQEIIQECFGHTHESRGVIWLPPYHDMGLIGGFLQPLFTGFTVTIIPNLMILQKPIRWLQAITRYKATSSGGPNFAYDVCLKKVKPEDRDQLDLSTWEVAFNGAEPIRKNTLDKFTEFFAPCGFRKEAFLPCYGLAEATLMVTGGAKNRRFVSQKLLKSGLEKNKVVFSKGSEEDIAQIVGCGKKFDSIKIKIVNPENLNSCDPNEIGEVWVAGQSIAKGYWNNPLESSVTFGGYLSETGEGPFLRTGDLGFVFEDELYITGRLKDIIIIDGKNHYAHDIERTVISAHPSIRPAGCAVFSIENSEKDQVVVIAEIQYWLIQNIEEVKKSIRQAVAEQHNVSIYDIKLTLPGSIPRTTSGKIRHYLCKEDYLSGVLKEITMP</sequence>
<comment type="similarity">
    <text evidence="1">Belongs to the ATP-dependent AMP-binding enzyme family.</text>
</comment>
<dbReference type="InterPro" id="IPR040097">
    <property type="entry name" value="FAAL/FAAC"/>
</dbReference>
<organism evidence="7 8">
    <name type="scientific">Echinicola jeungdonensis</name>
    <dbReference type="NCBI Taxonomy" id="709343"/>
    <lineage>
        <taxon>Bacteria</taxon>
        <taxon>Pseudomonadati</taxon>
        <taxon>Bacteroidota</taxon>
        <taxon>Cytophagia</taxon>
        <taxon>Cytophagales</taxon>
        <taxon>Cyclobacteriaceae</taxon>
        <taxon>Echinicola</taxon>
    </lineage>
</organism>
<gene>
    <name evidence="7" type="ORF">ACFFUR_04325</name>
</gene>
<evidence type="ECO:0000259" key="6">
    <source>
        <dbReference type="Pfam" id="PF23024"/>
    </source>
</evidence>
<dbReference type="Gene3D" id="3.30.300.30">
    <property type="match status" value="1"/>
</dbReference>
<dbReference type="PANTHER" id="PTHR22754">
    <property type="entry name" value="DISCO-INTERACTING PROTEIN 2 DIP2 -RELATED"/>
    <property type="match status" value="1"/>
</dbReference>
<dbReference type="InterPro" id="IPR000873">
    <property type="entry name" value="AMP-dep_synth/lig_dom"/>
</dbReference>
<keyword evidence="3" id="KW-0276">Fatty acid metabolism</keyword>
<dbReference type="InterPro" id="IPR045851">
    <property type="entry name" value="AMP-bd_C_sf"/>
</dbReference>
<dbReference type="SUPFAM" id="SSF56801">
    <property type="entry name" value="Acetyl-CoA synthetase-like"/>
    <property type="match status" value="1"/>
</dbReference>
<keyword evidence="8" id="KW-1185">Reference proteome</keyword>
<dbReference type="Pfam" id="PF00501">
    <property type="entry name" value="AMP-binding"/>
    <property type="match status" value="1"/>
</dbReference>
<dbReference type="CDD" id="cd05931">
    <property type="entry name" value="FAAL"/>
    <property type="match status" value="1"/>
</dbReference>
<reference evidence="7 8" key="1">
    <citation type="submission" date="2024-09" db="EMBL/GenBank/DDBJ databases">
        <authorList>
            <person name="Sun Q."/>
            <person name="Mori K."/>
        </authorList>
    </citation>
    <scope>NUCLEOTIDE SEQUENCE [LARGE SCALE GENOMIC DNA]</scope>
    <source>
        <strain evidence="7 8">CECT 7682</strain>
    </source>
</reference>
<dbReference type="GO" id="GO:0016874">
    <property type="term" value="F:ligase activity"/>
    <property type="evidence" value="ECO:0007669"/>
    <property type="project" value="UniProtKB-KW"/>
</dbReference>
<evidence type="ECO:0000256" key="2">
    <source>
        <dbReference type="ARBA" id="ARBA00022598"/>
    </source>
</evidence>
<dbReference type="Gene3D" id="3.40.50.12780">
    <property type="entry name" value="N-terminal domain of ligase-like"/>
    <property type="match status" value="1"/>
</dbReference>
<dbReference type="RefSeq" id="WP_290246181.1">
    <property type="nucleotide sequence ID" value="NZ_JAUFQT010000001.1"/>
</dbReference>
<evidence type="ECO:0000313" key="8">
    <source>
        <dbReference type="Proteomes" id="UP001589654"/>
    </source>
</evidence>